<dbReference type="PANTHER" id="PTHR43553">
    <property type="entry name" value="HEAVY METAL TRANSPORTER"/>
    <property type="match status" value="1"/>
</dbReference>
<feature type="domain" description="ABC transporter" evidence="6">
    <location>
        <begin position="2"/>
        <end position="242"/>
    </location>
</feature>
<keyword evidence="2" id="KW-0813">Transport</keyword>
<dbReference type="PROSITE" id="PS50893">
    <property type="entry name" value="ABC_TRANSPORTER_2"/>
    <property type="match status" value="1"/>
</dbReference>
<keyword evidence="3" id="KW-0547">Nucleotide-binding</keyword>
<reference evidence="8" key="1">
    <citation type="journal article" date="2019" name="Int. J. Syst. Evol. Microbiol.">
        <title>The Global Catalogue of Microorganisms (GCM) 10K type strain sequencing project: providing services to taxonomists for standard genome sequencing and annotation.</title>
        <authorList>
            <consortium name="The Broad Institute Genomics Platform"/>
            <consortium name="The Broad Institute Genome Sequencing Center for Infectious Disease"/>
            <person name="Wu L."/>
            <person name="Ma J."/>
        </authorList>
    </citation>
    <scope>NUCLEOTIDE SEQUENCE [LARGE SCALE GENOMIC DNA]</scope>
    <source>
        <strain evidence="8">NBRC 110608</strain>
    </source>
</reference>
<evidence type="ECO:0000256" key="5">
    <source>
        <dbReference type="SAM" id="MobiDB-lite"/>
    </source>
</evidence>
<dbReference type="GO" id="GO:0005524">
    <property type="term" value="F:ATP binding"/>
    <property type="evidence" value="ECO:0007669"/>
    <property type="project" value="UniProtKB-KW"/>
</dbReference>
<evidence type="ECO:0000256" key="4">
    <source>
        <dbReference type="ARBA" id="ARBA00022840"/>
    </source>
</evidence>
<dbReference type="InterPro" id="IPR017871">
    <property type="entry name" value="ABC_transporter-like_CS"/>
</dbReference>
<evidence type="ECO:0000256" key="3">
    <source>
        <dbReference type="ARBA" id="ARBA00022741"/>
    </source>
</evidence>
<organism evidence="7 8">
    <name type="scientific">Barrientosiimonas endolithica</name>
    <dbReference type="NCBI Taxonomy" id="1535208"/>
    <lineage>
        <taxon>Bacteria</taxon>
        <taxon>Bacillati</taxon>
        <taxon>Actinomycetota</taxon>
        <taxon>Actinomycetes</taxon>
        <taxon>Micrococcales</taxon>
        <taxon>Dermacoccaceae</taxon>
        <taxon>Barrientosiimonas</taxon>
    </lineage>
</organism>
<evidence type="ECO:0000313" key="7">
    <source>
        <dbReference type="EMBL" id="BDZ57711.1"/>
    </source>
</evidence>
<feature type="region of interest" description="Disordered" evidence="5">
    <location>
        <begin position="264"/>
        <end position="283"/>
    </location>
</feature>
<sequence>MIRFDDVRVTYAGAARRALRTGRIEVPEGDLVLVVGATGSGKSTLLRTVNGLVPHFSGGRLDGRVMVGGRDTRDHRPRDLADVVGFVGQDPLASFVTETVEDEIAYGMETLSIGPSAMRRRVEESLDVLGVADLRHRPLRELSGGQQQRVAVAAVLAAGPRVLVLDEPTSALDPVSAEDVLAAVHRLVHDLGVTVLMAEHRLERVVHHADQVLLVEQGEVSPLLPPAEAMARSSIAPPVVRLGRRMGWAPLPLSIRDARRRAEPLRRGGTEVSRRSEPGPAYVEGEPASVRALNVRRRGRQVVPHLDLSFPAGRVTALMGRNGAGKSTLLGVLTGLVPPTSGTVRVDGIDPGRARAKELVGHVGLVPQDAGTLLFRPTVAEECAAADDDFGVPPAPPARCCAGSATTSTRRPTRATCPRAGACCSPSRSCWPARRRCCCWTSRPAGSTTPPRTGSARSCASSPPRARPWSWRRTTSRSPPSGPTTSCCWPTASSSATGRHARFFATHRLSRPRWRR</sequence>
<feature type="compositionally biased region" description="Basic and acidic residues" evidence="5">
    <location>
        <begin position="264"/>
        <end position="277"/>
    </location>
</feature>
<dbReference type="InterPro" id="IPR003439">
    <property type="entry name" value="ABC_transporter-like_ATP-bd"/>
</dbReference>
<dbReference type="Proteomes" id="UP001321421">
    <property type="component" value="Chromosome"/>
</dbReference>
<keyword evidence="4 7" id="KW-0067">ATP-binding</keyword>
<accession>A0ABM8H9U8</accession>
<evidence type="ECO:0000259" key="6">
    <source>
        <dbReference type="PROSITE" id="PS50893"/>
    </source>
</evidence>
<feature type="compositionally biased region" description="Low complexity" evidence="5">
    <location>
        <begin position="454"/>
        <end position="487"/>
    </location>
</feature>
<gene>
    <name evidence="7" type="ORF">GCM10025872_13680</name>
</gene>
<dbReference type="Pfam" id="PF00005">
    <property type="entry name" value="ABC_tran"/>
    <property type="match status" value="2"/>
</dbReference>
<evidence type="ECO:0000256" key="2">
    <source>
        <dbReference type="ARBA" id="ARBA00022448"/>
    </source>
</evidence>
<dbReference type="EMBL" id="AP027735">
    <property type="protein sequence ID" value="BDZ57711.1"/>
    <property type="molecule type" value="Genomic_DNA"/>
</dbReference>
<dbReference type="PANTHER" id="PTHR43553:SF24">
    <property type="entry name" value="ENERGY-COUPLING FACTOR TRANSPORTER ATP-BINDING PROTEIN ECFA1"/>
    <property type="match status" value="1"/>
</dbReference>
<dbReference type="PROSITE" id="PS00211">
    <property type="entry name" value="ABC_TRANSPORTER_1"/>
    <property type="match status" value="1"/>
</dbReference>
<dbReference type="Gene3D" id="3.40.50.300">
    <property type="entry name" value="P-loop containing nucleotide triphosphate hydrolases"/>
    <property type="match status" value="2"/>
</dbReference>
<dbReference type="InterPro" id="IPR050095">
    <property type="entry name" value="ECF_ABC_transporter_ATP-bd"/>
</dbReference>
<protein>
    <submittedName>
        <fullName evidence="7">ABC transporter ATP-binding protein</fullName>
    </submittedName>
</protein>
<dbReference type="SMART" id="SM00382">
    <property type="entry name" value="AAA"/>
    <property type="match status" value="1"/>
</dbReference>
<evidence type="ECO:0000256" key="1">
    <source>
        <dbReference type="ARBA" id="ARBA00005417"/>
    </source>
</evidence>
<dbReference type="InterPro" id="IPR015856">
    <property type="entry name" value="ABC_transpr_CbiO/EcfA_su"/>
</dbReference>
<dbReference type="CDD" id="cd03225">
    <property type="entry name" value="ABC_cobalt_CbiO_domain1"/>
    <property type="match status" value="1"/>
</dbReference>
<dbReference type="SUPFAM" id="SSF52540">
    <property type="entry name" value="P-loop containing nucleoside triphosphate hydrolases"/>
    <property type="match status" value="2"/>
</dbReference>
<name>A0ABM8H9U8_9MICO</name>
<feature type="region of interest" description="Disordered" evidence="5">
    <location>
        <begin position="445"/>
        <end position="487"/>
    </location>
</feature>
<dbReference type="InterPro" id="IPR003593">
    <property type="entry name" value="AAA+_ATPase"/>
</dbReference>
<evidence type="ECO:0000313" key="8">
    <source>
        <dbReference type="Proteomes" id="UP001321421"/>
    </source>
</evidence>
<keyword evidence="8" id="KW-1185">Reference proteome</keyword>
<dbReference type="InterPro" id="IPR027417">
    <property type="entry name" value="P-loop_NTPase"/>
</dbReference>
<comment type="similarity">
    <text evidence="1">Belongs to the ABC transporter superfamily.</text>
</comment>
<proteinExistence type="inferred from homology"/>